<sequence length="174" mass="18728">MSIYLITAVLSLGLSFGPRFRNYHLSNNLDWGRGASYIVQGEIVRRRAGPGPPAAHVGRLRGSESSGGFWTGAAAGRAGARNPQPISGEILKRETPRSLGSVLDTPKIHVLGKIQETCGWAQGVGVVAGSIKHSIIRTALRGKLKLNVETTKLRPNLENGRGRSLIDLRPFTKI</sequence>
<proteinExistence type="predicted"/>
<accession>A0AAD7MFQ3</accession>
<dbReference type="Proteomes" id="UP001215598">
    <property type="component" value="Unassembled WGS sequence"/>
</dbReference>
<keyword evidence="2" id="KW-1185">Reference proteome</keyword>
<gene>
    <name evidence="1" type="ORF">B0H16DRAFT_1477534</name>
</gene>
<dbReference type="AlphaFoldDB" id="A0AAD7MFQ3"/>
<name>A0AAD7MFQ3_9AGAR</name>
<evidence type="ECO:0000313" key="2">
    <source>
        <dbReference type="Proteomes" id="UP001215598"/>
    </source>
</evidence>
<reference evidence="1" key="1">
    <citation type="submission" date="2023-03" db="EMBL/GenBank/DDBJ databases">
        <title>Massive genome expansion in bonnet fungi (Mycena s.s.) driven by repeated elements and novel gene families across ecological guilds.</title>
        <authorList>
            <consortium name="Lawrence Berkeley National Laboratory"/>
            <person name="Harder C.B."/>
            <person name="Miyauchi S."/>
            <person name="Viragh M."/>
            <person name="Kuo A."/>
            <person name="Thoen E."/>
            <person name="Andreopoulos B."/>
            <person name="Lu D."/>
            <person name="Skrede I."/>
            <person name="Drula E."/>
            <person name="Henrissat B."/>
            <person name="Morin E."/>
            <person name="Kohler A."/>
            <person name="Barry K."/>
            <person name="LaButti K."/>
            <person name="Morin E."/>
            <person name="Salamov A."/>
            <person name="Lipzen A."/>
            <person name="Mereny Z."/>
            <person name="Hegedus B."/>
            <person name="Baldrian P."/>
            <person name="Stursova M."/>
            <person name="Weitz H."/>
            <person name="Taylor A."/>
            <person name="Grigoriev I.V."/>
            <person name="Nagy L.G."/>
            <person name="Martin F."/>
            <person name="Kauserud H."/>
        </authorList>
    </citation>
    <scope>NUCLEOTIDE SEQUENCE</scope>
    <source>
        <strain evidence="1">CBHHK182m</strain>
    </source>
</reference>
<comment type="caution">
    <text evidence="1">The sequence shown here is derived from an EMBL/GenBank/DDBJ whole genome shotgun (WGS) entry which is preliminary data.</text>
</comment>
<dbReference type="EMBL" id="JARKIB010000311">
    <property type="protein sequence ID" value="KAJ7715267.1"/>
    <property type="molecule type" value="Genomic_DNA"/>
</dbReference>
<organism evidence="1 2">
    <name type="scientific">Mycena metata</name>
    <dbReference type="NCBI Taxonomy" id="1033252"/>
    <lineage>
        <taxon>Eukaryota</taxon>
        <taxon>Fungi</taxon>
        <taxon>Dikarya</taxon>
        <taxon>Basidiomycota</taxon>
        <taxon>Agaricomycotina</taxon>
        <taxon>Agaricomycetes</taxon>
        <taxon>Agaricomycetidae</taxon>
        <taxon>Agaricales</taxon>
        <taxon>Marasmiineae</taxon>
        <taxon>Mycenaceae</taxon>
        <taxon>Mycena</taxon>
    </lineage>
</organism>
<protein>
    <submittedName>
        <fullName evidence="1">Uncharacterized protein</fullName>
    </submittedName>
</protein>
<evidence type="ECO:0000313" key="1">
    <source>
        <dbReference type="EMBL" id="KAJ7715267.1"/>
    </source>
</evidence>